<comment type="subcellular location">
    <subcellularLocation>
        <location evidence="1 6">Membrane</location>
        <topology evidence="1 6">Multi-pass membrane protein</topology>
    </subcellularLocation>
</comment>
<feature type="transmembrane region" description="Helical" evidence="6">
    <location>
        <begin position="213"/>
        <end position="232"/>
    </location>
</feature>
<keyword evidence="9" id="KW-1185">Reference proteome</keyword>
<dbReference type="OrthoDB" id="1728340at2759"/>
<feature type="transmembrane region" description="Helical" evidence="6">
    <location>
        <begin position="189"/>
        <end position="206"/>
    </location>
</feature>
<dbReference type="Pfam" id="PF00892">
    <property type="entry name" value="EamA"/>
    <property type="match status" value="1"/>
</dbReference>
<evidence type="ECO:0000256" key="3">
    <source>
        <dbReference type="ARBA" id="ARBA00022692"/>
    </source>
</evidence>
<feature type="transmembrane region" description="Helical" evidence="6">
    <location>
        <begin position="116"/>
        <end position="137"/>
    </location>
</feature>
<dbReference type="SUPFAM" id="SSF103481">
    <property type="entry name" value="Multidrug resistance efflux transporter EmrE"/>
    <property type="match status" value="1"/>
</dbReference>
<dbReference type="InterPro" id="IPR030184">
    <property type="entry name" value="WAT1-related"/>
</dbReference>
<name>A0A835CGL8_9FABA</name>
<dbReference type="GO" id="GO:0016020">
    <property type="term" value="C:membrane"/>
    <property type="evidence" value="ECO:0007669"/>
    <property type="project" value="UniProtKB-SubCell"/>
</dbReference>
<evidence type="ECO:0000256" key="5">
    <source>
        <dbReference type="ARBA" id="ARBA00023136"/>
    </source>
</evidence>
<keyword evidence="3 6" id="KW-0812">Transmembrane</keyword>
<evidence type="ECO:0000256" key="1">
    <source>
        <dbReference type="ARBA" id="ARBA00004141"/>
    </source>
</evidence>
<feature type="transmembrane region" description="Helical" evidence="6">
    <location>
        <begin position="77"/>
        <end position="96"/>
    </location>
</feature>
<evidence type="ECO:0000313" key="9">
    <source>
        <dbReference type="Proteomes" id="UP000634136"/>
    </source>
</evidence>
<keyword evidence="5 6" id="KW-0472">Membrane</keyword>
<organism evidence="8 9">
    <name type="scientific">Senna tora</name>
    <dbReference type="NCBI Taxonomy" id="362788"/>
    <lineage>
        <taxon>Eukaryota</taxon>
        <taxon>Viridiplantae</taxon>
        <taxon>Streptophyta</taxon>
        <taxon>Embryophyta</taxon>
        <taxon>Tracheophyta</taxon>
        <taxon>Spermatophyta</taxon>
        <taxon>Magnoliopsida</taxon>
        <taxon>eudicotyledons</taxon>
        <taxon>Gunneridae</taxon>
        <taxon>Pentapetalae</taxon>
        <taxon>rosids</taxon>
        <taxon>fabids</taxon>
        <taxon>Fabales</taxon>
        <taxon>Fabaceae</taxon>
        <taxon>Caesalpinioideae</taxon>
        <taxon>Cassia clade</taxon>
        <taxon>Senna</taxon>
    </lineage>
</organism>
<reference evidence="8" key="1">
    <citation type="submission" date="2020-09" db="EMBL/GenBank/DDBJ databases">
        <title>Genome-Enabled Discovery of Anthraquinone Biosynthesis in Senna tora.</title>
        <authorList>
            <person name="Kang S.-H."/>
            <person name="Pandey R.P."/>
            <person name="Lee C.-M."/>
            <person name="Sim J.-S."/>
            <person name="Jeong J.-T."/>
            <person name="Choi B.-S."/>
            <person name="Jung M."/>
            <person name="Ginzburg D."/>
            <person name="Zhao K."/>
            <person name="Won S.Y."/>
            <person name="Oh T.-J."/>
            <person name="Yu Y."/>
            <person name="Kim N.-H."/>
            <person name="Lee O.R."/>
            <person name="Lee T.-H."/>
            <person name="Bashyal P."/>
            <person name="Kim T.-S."/>
            <person name="Lee W.-H."/>
            <person name="Kawkins C."/>
            <person name="Kim C.-K."/>
            <person name="Kim J.S."/>
            <person name="Ahn B.O."/>
            <person name="Rhee S.Y."/>
            <person name="Sohng J.K."/>
        </authorList>
    </citation>
    <scope>NUCLEOTIDE SEQUENCE</scope>
    <source>
        <tissue evidence="8">Leaf</tissue>
    </source>
</reference>
<evidence type="ECO:0000256" key="2">
    <source>
        <dbReference type="ARBA" id="ARBA00007635"/>
    </source>
</evidence>
<evidence type="ECO:0000256" key="4">
    <source>
        <dbReference type="ARBA" id="ARBA00022989"/>
    </source>
</evidence>
<protein>
    <recommendedName>
        <fullName evidence="6">WAT1-related protein</fullName>
    </recommendedName>
</protein>
<comment type="caution">
    <text evidence="8">The sequence shown here is derived from an EMBL/GenBank/DDBJ whole genome shotgun (WGS) entry which is preliminary data.</text>
</comment>
<feature type="transmembrane region" description="Helical" evidence="6">
    <location>
        <begin position="238"/>
        <end position="257"/>
    </location>
</feature>
<dbReference type="AlphaFoldDB" id="A0A835CGL8"/>
<sequence>MGGLEGHLPAMGMIVLQVHYAVQTMLTRAALLHGMSTRVFVSYRQAIATLALAPLVFSSTKRLEKIDVRSLRSLAKILGTALCVGGAMIMALLKGQKLLHMEFLLSRHAFGLQGDNWLLGCVLLLICCFTWSFWLIMQVPISSSCPDHVLSTFWFCFMATIQTTIFTLVFEPDFQAWHLDSPIEYSSCLYTGIGTAISFFIQCWCISERGPLFCAMFNPLCTVITAIISITLLHEELYVGSLIGAFGVITGLYIVLWGKAKETEGIKGEAKPNVQDDEIHCKIDLEEPLLAEKSENITESKMNV</sequence>
<feature type="transmembrane region" description="Helical" evidence="6">
    <location>
        <begin position="149"/>
        <end position="169"/>
    </location>
</feature>
<dbReference type="PANTHER" id="PTHR31218">
    <property type="entry name" value="WAT1-RELATED PROTEIN"/>
    <property type="match status" value="1"/>
</dbReference>
<dbReference type="InterPro" id="IPR037185">
    <property type="entry name" value="EmrE-like"/>
</dbReference>
<proteinExistence type="inferred from homology"/>
<evidence type="ECO:0000259" key="7">
    <source>
        <dbReference type="Pfam" id="PF00892"/>
    </source>
</evidence>
<dbReference type="EMBL" id="JAAIUW010000003">
    <property type="protein sequence ID" value="KAF7838097.1"/>
    <property type="molecule type" value="Genomic_DNA"/>
</dbReference>
<feature type="domain" description="EamA" evidence="7">
    <location>
        <begin position="119"/>
        <end position="256"/>
    </location>
</feature>
<dbReference type="GO" id="GO:0022857">
    <property type="term" value="F:transmembrane transporter activity"/>
    <property type="evidence" value="ECO:0007669"/>
    <property type="project" value="InterPro"/>
</dbReference>
<dbReference type="InterPro" id="IPR000620">
    <property type="entry name" value="EamA_dom"/>
</dbReference>
<comment type="similarity">
    <text evidence="2 6">Belongs to the drug/metabolite transporter (DMT) superfamily. Plant drug/metabolite exporter (P-DME) (TC 2.A.7.4) family.</text>
</comment>
<evidence type="ECO:0000313" key="8">
    <source>
        <dbReference type="EMBL" id="KAF7838097.1"/>
    </source>
</evidence>
<accession>A0A835CGL8</accession>
<gene>
    <name evidence="8" type="ORF">G2W53_006579</name>
</gene>
<evidence type="ECO:0000256" key="6">
    <source>
        <dbReference type="RuleBase" id="RU363077"/>
    </source>
</evidence>
<dbReference type="Proteomes" id="UP000634136">
    <property type="component" value="Unassembled WGS sequence"/>
</dbReference>
<keyword evidence="4 6" id="KW-1133">Transmembrane helix</keyword>